<name>A0A812AZ94_ACAPH</name>
<proteinExistence type="predicted"/>
<dbReference type="AlphaFoldDB" id="A0A812AZ94"/>
<comment type="caution">
    <text evidence="2">The sequence shown here is derived from an EMBL/GenBank/DDBJ whole genome shotgun (WGS) entry which is preliminary data.</text>
</comment>
<feature type="compositionally biased region" description="Basic and acidic residues" evidence="1">
    <location>
        <begin position="28"/>
        <end position="50"/>
    </location>
</feature>
<dbReference type="Gene3D" id="2.60.40.60">
    <property type="entry name" value="Cadherins"/>
    <property type="match status" value="1"/>
</dbReference>
<reference evidence="2" key="1">
    <citation type="submission" date="2021-01" db="EMBL/GenBank/DDBJ databases">
        <authorList>
            <person name="Li R."/>
            <person name="Bekaert M."/>
        </authorList>
    </citation>
    <scope>NUCLEOTIDE SEQUENCE</scope>
    <source>
        <strain evidence="2">Farmed</strain>
    </source>
</reference>
<protein>
    <submittedName>
        <fullName evidence="2">Uncharacterized protein</fullName>
    </submittedName>
</protein>
<keyword evidence="3" id="KW-1185">Reference proteome</keyword>
<evidence type="ECO:0000313" key="3">
    <source>
        <dbReference type="Proteomes" id="UP000597762"/>
    </source>
</evidence>
<feature type="region of interest" description="Disordered" evidence="1">
    <location>
        <begin position="1"/>
        <end position="62"/>
    </location>
</feature>
<dbReference type="Proteomes" id="UP000597762">
    <property type="component" value="Unassembled WGS sequence"/>
</dbReference>
<evidence type="ECO:0000313" key="2">
    <source>
        <dbReference type="EMBL" id="CAE1165418.1"/>
    </source>
</evidence>
<dbReference type="EMBL" id="CAHIKZ030000273">
    <property type="protein sequence ID" value="CAE1165418.1"/>
    <property type="molecule type" value="Genomic_DNA"/>
</dbReference>
<gene>
    <name evidence="2" type="ORF">SPHA_8446</name>
</gene>
<evidence type="ECO:0000256" key="1">
    <source>
        <dbReference type="SAM" id="MobiDB-lite"/>
    </source>
</evidence>
<sequence>MCPSYQGSSWSDSPVAVATDSCKSRNAHLKESERRDSNHDDDFVDGEIHPTPRRQGSTENSHQVCRVGPMEIQCLAVDITYYVKEGKTPGTLVGDIAADTHLMDNFLNPEQSLITFSQLQVRVTSTSKLFRMNIPKMAGALKDVKDEKRAVKAPDNHTCRSTMSFHTDSGCCRNEGDIVLSDKVPDLRFSENYKPPSCQTDHVKHAKTKPLQEIFSYPKGSGCLFPIYQERIKHSLPASHLASKPSRQKEKSHLLFLSLSPHLLCVSPPPPQ</sequence>
<organism evidence="2 3">
    <name type="scientific">Acanthosepion pharaonis</name>
    <name type="common">Pharaoh cuttlefish</name>
    <name type="synonym">Sepia pharaonis</name>
    <dbReference type="NCBI Taxonomy" id="158019"/>
    <lineage>
        <taxon>Eukaryota</taxon>
        <taxon>Metazoa</taxon>
        <taxon>Spiralia</taxon>
        <taxon>Lophotrochozoa</taxon>
        <taxon>Mollusca</taxon>
        <taxon>Cephalopoda</taxon>
        <taxon>Coleoidea</taxon>
        <taxon>Decapodiformes</taxon>
        <taxon>Sepiida</taxon>
        <taxon>Sepiina</taxon>
        <taxon>Sepiidae</taxon>
        <taxon>Acanthosepion</taxon>
    </lineage>
</organism>
<feature type="compositionally biased region" description="Polar residues" evidence="1">
    <location>
        <begin position="1"/>
        <end position="12"/>
    </location>
</feature>
<accession>A0A812AZ94</accession>